<dbReference type="InterPro" id="IPR002509">
    <property type="entry name" value="NODB_dom"/>
</dbReference>
<dbReference type="GO" id="GO:0016810">
    <property type="term" value="F:hydrolase activity, acting on carbon-nitrogen (but not peptide) bonds"/>
    <property type="evidence" value="ECO:0007669"/>
    <property type="project" value="InterPro"/>
</dbReference>
<accession>A0A5M6J1D0</accession>
<dbReference type="PANTHER" id="PTHR10587">
    <property type="entry name" value="GLYCOSYL TRANSFERASE-RELATED"/>
    <property type="match status" value="1"/>
</dbReference>
<proteinExistence type="inferred from homology"/>
<dbReference type="InterPro" id="IPR050248">
    <property type="entry name" value="Polysacc_deacetylase_ArnD"/>
</dbReference>
<keyword evidence="7" id="KW-1185">Reference proteome</keyword>
<gene>
    <name evidence="6" type="ORF">F1189_01590</name>
</gene>
<dbReference type="Pfam" id="PF01522">
    <property type="entry name" value="Polysacc_deac_1"/>
    <property type="match status" value="1"/>
</dbReference>
<evidence type="ECO:0000256" key="2">
    <source>
        <dbReference type="ARBA" id="ARBA00010973"/>
    </source>
</evidence>
<evidence type="ECO:0000259" key="5">
    <source>
        <dbReference type="PROSITE" id="PS51677"/>
    </source>
</evidence>
<dbReference type="CDD" id="cd10917">
    <property type="entry name" value="CE4_NodB_like_6s_7s"/>
    <property type="match status" value="1"/>
</dbReference>
<dbReference type="SUPFAM" id="SSF88713">
    <property type="entry name" value="Glycoside hydrolase/deacetylase"/>
    <property type="match status" value="1"/>
</dbReference>
<evidence type="ECO:0000256" key="1">
    <source>
        <dbReference type="ARBA" id="ARBA00003236"/>
    </source>
</evidence>
<dbReference type="GO" id="GO:0005975">
    <property type="term" value="P:carbohydrate metabolic process"/>
    <property type="evidence" value="ECO:0007669"/>
    <property type="project" value="InterPro"/>
</dbReference>
<dbReference type="OrthoDB" id="9784220at2"/>
<evidence type="ECO:0000313" key="6">
    <source>
        <dbReference type="EMBL" id="KAA5614314.1"/>
    </source>
</evidence>
<dbReference type="PROSITE" id="PS51677">
    <property type="entry name" value="NODB"/>
    <property type="match status" value="1"/>
</dbReference>
<comment type="similarity">
    <text evidence="2">Belongs to the polysaccharide deacetylase family.</text>
</comment>
<dbReference type="AlphaFoldDB" id="A0A5M6J1D0"/>
<organism evidence="6 7">
    <name type="scientific">Rhodovastum atsumiense</name>
    <dbReference type="NCBI Taxonomy" id="504468"/>
    <lineage>
        <taxon>Bacteria</taxon>
        <taxon>Pseudomonadati</taxon>
        <taxon>Pseudomonadota</taxon>
        <taxon>Alphaproteobacteria</taxon>
        <taxon>Acetobacterales</taxon>
        <taxon>Acetobacteraceae</taxon>
        <taxon>Rhodovastum</taxon>
    </lineage>
</organism>
<dbReference type="Gene3D" id="3.20.20.370">
    <property type="entry name" value="Glycoside hydrolase/deacetylase"/>
    <property type="match status" value="1"/>
</dbReference>
<dbReference type="Proteomes" id="UP000325255">
    <property type="component" value="Unassembled WGS sequence"/>
</dbReference>
<feature type="domain" description="NodB homology" evidence="5">
    <location>
        <begin position="25"/>
        <end position="227"/>
    </location>
</feature>
<evidence type="ECO:0000313" key="7">
    <source>
        <dbReference type="Proteomes" id="UP000325255"/>
    </source>
</evidence>
<reference evidence="6 7" key="1">
    <citation type="submission" date="2019-09" db="EMBL/GenBank/DDBJ databases">
        <title>Genome sequence of Rhodovastum atsumiense, a diverse member of the Acetobacteraceae family of non-sulfur purple photosynthetic bacteria.</title>
        <authorList>
            <person name="Meyer T."/>
            <person name="Kyndt J."/>
        </authorList>
    </citation>
    <scope>NUCLEOTIDE SEQUENCE [LARGE SCALE GENOMIC DNA]</scope>
    <source>
        <strain evidence="6 7">DSM 21279</strain>
    </source>
</reference>
<dbReference type="InterPro" id="IPR011330">
    <property type="entry name" value="Glyco_hydro/deAcase_b/a-brl"/>
</dbReference>
<evidence type="ECO:0000256" key="4">
    <source>
        <dbReference type="ARBA" id="ARBA00032976"/>
    </source>
</evidence>
<dbReference type="EMBL" id="VWPK01000002">
    <property type="protein sequence ID" value="KAA5614314.1"/>
    <property type="molecule type" value="Genomic_DNA"/>
</dbReference>
<comment type="function">
    <text evidence="1">Is involved in generating a small heat-stable compound (Nod), an acylated oligomer of N-acetylglucosamine, that stimulates mitosis in various plant protoplasts.</text>
</comment>
<protein>
    <recommendedName>
        <fullName evidence="3">Chitooligosaccharide deacetylase</fullName>
    </recommendedName>
    <alternativeName>
        <fullName evidence="4">Nodulation protein B</fullName>
    </alternativeName>
</protein>
<sequence length="245" mass="26617">MAKFSWTGAWLPVIHRLPAPPAGQKAVALTIDDGPTEVTPQLLDILARAGAQAAFFLSGARLAPRPEAVDAILAGGHQVYAHGFEHVRLDGFGRVRLHADMTACETMLARFRPTPSPYLVRLPYAAGRRLPHVHSAIRAWRRDAQIAHWSLSAEDHTIAGRCTGIADVDRICDETVARMMASPHLNGSVILLHDIPHDVDSPFLAPATVTLLRKLIEALVAGGYALVPLRPLPSPTLLSRFVLEK</sequence>
<name>A0A5M6J1D0_9PROT</name>
<evidence type="ECO:0000256" key="3">
    <source>
        <dbReference type="ARBA" id="ARBA00020071"/>
    </source>
</evidence>
<dbReference type="RefSeq" id="WP_150038802.1">
    <property type="nucleotide sequence ID" value="NZ_OW485601.1"/>
</dbReference>
<comment type="caution">
    <text evidence="6">The sequence shown here is derived from an EMBL/GenBank/DDBJ whole genome shotgun (WGS) entry which is preliminary data.</text>
</comment>